<dbReference type="GO" id="GO:0051049">
    <property type="term" value="P:regulation of transport"/>
    <property type="evidence" value="ECO:0007669"/>
    <property type="project" value="UniProtKB-ARBA"/>
</dbReference>
<keyword evidence="11" id="KW-0472">Membrane</keyword>
<evidence type="ECO:0000259" key="14">
    <source>
        <dbReference type="PROSITE" id="PS50105"/>
    </source>
</evidence>
<dbReference type="PANTHER" id="PTHR15136">
    <property type="entry name" value="STROMAL INTERACTION MOLECULE HOMOLOG"/>
    <property type="match status" value="1"/>
</dbReference>
<protein>
    <submittedName>
        <fullName evidence="15">Stromal interaction molecule 1</fullName>
    </submittedName>
</protein>
<dbReference type="InterPro" id="IPR013761">
    <property type="entry name" value="SAM/pointed_sf"/>
</dbReference>
<keyword evidence="8" id="KW-1133">Transmembrane helix</keyword>
<feature type="non-terminal residue" evidence="15">
    <location>
        <position position="1"/>
    </location>
</feature>
<dbReference type="Gene3D" id="1.20.5.340">
    <property type="match status" value="1"/>
</dbReference>
<accession>T2MDM9</accession>
<evidence type="ECO:0000256" key="2">
    <source>
        <dbReference type="ARBA" id="ARBA00022448"/>
    </source>
</evidence>
<evidence type="ECO:0000256" key="3">
    <source>
        <dbReference type="ARBA" id="ARBA00022568"/>
    </source>
</evidence>
<evidence type="ECO:0000256" key="13">
    <source>
        <dbReference type="SAM" id="MobiDB-lite"/>
    </source>
</evidence>
<proteinExistence type="evidence at transcript level"/>
<dbReference type="EMBL" id="HAAD01003929">
    <property type="protein sequence ID" value="CDG70161.1"/>
    <property type="molecule type" value="mRNA"/>
</dbReference>
<dbReference type="Gene3D" id="1.10.238.180">
    <property type="match status" value="2"/>
</dbReference>
<keyword evidence="9 12" id="KW-0175">Coiled coil</keyword>
<evidence type="ECO:0000256" key="5">
    <source>
        <dbReference type="ARBA" id="ARBA00022723"/>
    </source>
</evidence>
<evidence type="ECO:0000256" key="8">
    <source>
        <dbReference type="ARBA" id="ARBA00022989"/>
    </source>
</evidence>
<reference evidence="15" key="1">
    <citation type="journal article" date="2013" name="Genome Biol. Evol.">
        <title>Punctuated emergences of genetic and phenotypic innovations in eumetazoan, bilaterian, euteleostome, and hominidae ancestors.</title>
        <authorList>
            <person name="Wenger Y."/>
            <person name="Galliot B."/>
        </authorList>
    </citation>
    <scope>NUCLEOTIDE SEQUENCE</scope>
    <source>
        <tissue evidence="15">Whole animals</tissue>
    </source>
</reference>
<feature type="domain" description="SAM" evidence="14">
    <location>
        <begin position="181"/>
        <end position="246"/>
    </location>
</feature>
<keyword evidence="5" id="KW-0479">Metal-binding</keyword>
<dbReference type="GO" id="GO:0005246">
    <property type="term" value="F:calcium channel regulator activity"/>
    <property type="evidence" value="ECO:0007669"/>
    <property type="project" value="InterPro"/>
</dbReference>
<gene>
    <name evidence="15" type="primary">STIM1</name>
</gene>
<keyword evidence="3" id="KW-0109">Calcium transport</keyword>
<evidence type="ECO:0000256" key="1">
    <source>
        <dbReference type="ARBA" id="ARBA00004479"/>
    </source>
</evidence>
<dbReference type="InterPro" id="IPR001660">
    <property type="entry name" value="SAM"/>
</dbReference>
<dbReference type="InterPro" id="IPR032393">
    <property type="entry name" value="SOAR_STIM1/2"/>
</dbReference>
<dbReference type="GO" id="GO:0005509">
    <property type="term" value="F:calcium ion binding"/>
    <property type="evidence" value="ECO:0007669"/>
    <property type="project" value="TreeGrafter"/>
</dbReference>
<name>T2MDM9_HYDVU</name>
<feature type="domain" description="SAM" evidence="14">
    <location>
        <begin position="322"/>
        <end position="395"/>
    </location>
</feature>
<dbReference type="Pfam" id="PF07647">
    <property type="entry name" value="SAM_2"/>
    <property type="match status" value="1"/>
</dbReference>
<dbReference type="GO" id="GO:0006874">
    <property type="term" value="P:intracellular calcium ion homeostasis"/>
    <property type="evidence" value="ECO:0007669"/>
    <property type="project" value="TreeGrafter"/>
</dbReference>
<dbReference type="FunFam" id="1.10.238.180:FF:000001">
    <property type="entry name" value="Stromal interaction molecule 1"/>
    <property type="match status" value="1"/>
</dbReference>
<comment type="subcellular location">
    <subcellularLocation>
        <location evidence="1">Membrane</location>
        <topology evidence="1">Single-pass type I membrane protein</topology>
    </subcellularLocation>
</comment>
<dbReference type="Pfam" id="PF00536">
    <property type="entry name" value="SAM_1"/>
    <property type="match status" value="2"/>
</dbReference>
<organism evidence="15">
    <name type="scientific">Hydra vulgaris</name>
    <name type="common">Hydra</name>
    <name type="synonym">Hydra attenuata</name>
    <dbReference type="NCBI Taxonomy" id="6087"/>
    <lineage>
        <taxon>Eukaryota</taxon>
        <taxon>Metazoa</taxon>
        <taxon>Cnidaria</taxon>
        <taxon>Hydrozoa</taxon>
        <taxon>Hydroidolina</taxon>
        <taxon>Anthoathecata</taxon>
        <taxon>Aplanulata</taxon>
        <taxon>Hydridae</taxon>
        <taxon>Hydra</taxon>
    </lineage>
</organism>
<feature type="region of interest" description="Disordered" evidence="13">
    <location>
        <begin position="280"/>
        <end position="300"/>
    </location>
</feature>
<dbReference type="InterPro" id="IPR057835">
    <property type="entry name" value="EF-hand_STIM1/2"/>
</dbReference>
<dbReference type="Pfam" id="PF25578">
    <property type="entry name" value="EF-hand_STIM1"/>
    <property type="match status" value="1"/>
</dbReference>
<feature type="domain" description="SAM" evidence="14">
    <location>
        <begin position="55"/>
        <end position="113"/>
    </location>
</feature>
<evidence type="ECO:0000313" key="15">
    <source>
        <dbReference type="EMBL" id="CDG70161.1"/>
    </source>
</evidence>
<dbReference type="PANTHER" id="PTHR15136:SF5">
    <property type="entry name" value="STROMAL INTERACTION MOLECULE HOMOLOG"/>
    <property type="match status" value="1"/>
</dbReference>
<keyword evidence="7" id="KW-0106">Calcium</keyword>
<evidence type="ECO:0000256" key="6">
    <source>
        <dbReference type="ARBA" id="ARBA00022729"/>
    </source>
</evidence>
<evidence type="ECO:0000256" key="7">
    <source>
        <dbReference type="ARBA" id="ARBA00022837"/>
    </source>
</evidence>
<evidence type="ECO:0000256" key="12">
    <source>
        <dbReference type="SAM" id="Coils"/>
    </source>
</evidence>
<evidence type="ECO:0000256" key="10">
    <source>
        <dbReference type="ARBA" id="ARBA00023065"/>
    </source>
</evidence>
<dbReference type="InterPro" id="IPR037608">
    <property type="entry name" value="STIM1/2"/>
</dbReference>
<dbReference type="PROSITE" id="PS50105">
    <property type="entry name" value="SAM_DOMAIN"/>
    <property type="match status" value="3"/>
</dbReference>
<dbReference type="SMART" id="SM00454">
    <property type="entry name" value="SAM"/>
    <property type="match status" value="3"/>
</dbReference>
<dbReference type="GO" id="GO:0005783">
    <property type="term" value="C:endoplasmic reticulum"/>
    <property type="evidence" value="ECO:0007669"/>
    <property type="project" value="TreeGrafter"/>
</dbReference>
<keyword evidence="4" id="KW-0812">Transmembrane</keyword>
<dbReference type="Pfam" id="PF16533">
    <property type="entry name" value="SOAR"/>
    <property type="match status" value="1"/>
</dbReference>
<sequence>MDSILSMLSQQPPMYLKSELQYINTSRENVLHKSNPKISVKSLWEKWQNNEVNQWKVSDVITWLKNVVKLPEYESNFLAANVDGSTMPSLATPKVQFVKEILLINNTLHRKMIYLCASDAILFGPPKEMKMFDESFLALKMIYDQKGNVIQSRPQNLLLASKHISLDDLWDKWLKNEAYNWNNGQLLQWLTKTVGLPQYQDIFHSLKATGKYIPRLTDEDFLKNISISVPSHRSILAKSSADILLFGLSSILDKNFLAIKAVHEQLDDDKDGEIDLEESSEFMEEELNTPRSKRPSSLHQTDNHISVEELWVTWQKSEVYNWTTDDVVKWLNAVVGLPKYEKAFREKNISGKDIPRYFSLLDASSAPAVVKLLTTEKFLVNDIGVLDTIHRKKIVLRSSDIILFGIPDEIPVSYFKDIFVLSVIFFASLFCLYAFREKKRTQNQIEQMTKDLEYLQLAEDNLKNMQNILGASESNVNDNYYRESQLIEEIETARKEAELLRVEKYGKNEEDKIKLSMIEQELSDVRLQLINAQKQLGSAQIKSPKMLQKYLVMTYKKETKHFLQRKQMALNQMKEAKEACAKVSKSRRSMLGVFRLAHSESIDDVDEKIVTARASLAEVTNDLQERQHRWKQIESLLSFEIVSGILLNYSNEYAERKYSVERALADATVVATMSDCSAKVSRDSEDDIEIEQINSCKMSEPTAEFYIPNDQYIPNRSDVQKVYPIYAKSTSGNSQNSIENEFKFRESENESPNSQFKRKGSISNSERSFFTESSDNDLNKQKKEYFSRGNMSSKSESISSISSDATMNHNGKTIFRVNTESSALDERLLNITPNLEKRSKSFTDIQKDSSHCFTMNEQLNNSSGSLSLSTSEIKKKKGFTKLFRSFKK</sequence>
<feature type="compositionally biased region" description="Polar residues" evidence="13">
    <location>
        <begin position="730"/>
        <end position="739"/>
    </location>
</feature>
<dbReference type="Gene3D" id="1.10.287.3550">
    <property type="match status" value="1"/>
</dbReference>
<evidence type="ECO:0000256" key="11">
    <source>
        <dbReference type="ARBA" id="ARBA00023136"/>
    </source>
</evidence>
<feature type="coiled-coil region" evidence="12">
    <location>
        <begin position="438"/>
        <end position="535"/>
    </location>
</feature>
<keyword evidence="6" id="KW-0732">Signal</keyword>
<dbReference type="SUPFAM" id="SSF47769">
    <property type="entry name" value="SAM/Pointed domain"/>
    <property type="match status" value="3"/>
</dbReference>
<dbReference type="GO" id="GO:0002115">
    <property type="term" value="P:store-operated calcium entry"/>
    <property type="evidence" value="ECO:0007669"/>
    <property type="project" value="TreeGrafter"/>
</dbReference>
<dbReference type="Gene3D" id="1.10.150.50">
    <property type="entry name" value="Transcription Factor, Ets-1"/>
    <property type="match status" value="3"/>
</dbReference>
<evidence type="ECO:0000256" key="9">
    <source>
        <dbReference type="ARBA" id="ARBA00023054"/>
    </source>
</evidence>
<dbReference type="AlphaFoldDB" id="T2MDM9"/>
<feature type="compositionally biased region" description="Polar residues" evidence="13">
    <location>
        <begin position="750"/>
        <end position="773"/>
    </location>
</feature>
<keyword evidence="10" id="KW-0406">Ion transport</keyword>
<dbReference type="CDD" id="cd11722">
    <property type="entry name" value="SOAR"/>
    <property type="match status" value="1"/>
</dbReference>
<evidence type="ECO:0000256" key="4">
    <source>
        <dbReference type="ARBA" id="ARBA00022692"/>
    </source>
</evidence>
<dbReference type="OrthoDB" id="9986177at2759"/>
<dbReference type="GO" id="GO:0005886">
    <property type="term" value="C:plasma membrane"/>
    <property type="evidence" value="ECO:0007669"/>
    <property type="project" value="TreeGrafter"/>
</dbReference>
<feature type="region of interest" description="Disordered" evidence="13">
    <location>
        <begin position="730"/>
        <end position="775"/>
    </location>
</feature>
<keyword evidence="2" id="KW-0813">Transport</keyword>